<dbReference type="Proteomes" id="UP000091857">
    <property type="component" value="Chromosome 8"/>
</dbReference>
<protein>
    <recommendedName>
        <fullName evidence="3">Rab-GAP TBC domain-containing protein</fullName>
    </recommendedName>
</protein>
<dbReference type="Gene3D" id="1.10.8.270">
    <property type="entry name" value="putative rabgap domain of human tbc1 domain family member 14 like domains"/>
    <property type="match status" value="1"/>
</dbReference>
<comment type="caution">
    <text evidence="4">The sequence shown here is derived from an EMBL/GenBank/DDBJ whole genome shotgun (WGS) entry which is preliminary data.</text>
</comment>
<dbReference type="FunFam" id="1.10.472.80:FF:000013">
    <property type="entry name" value="TBC1 domain family member 8B"/>
    <property type="match status" value="1"/>
</dbReference>
<dbReference type="Gramene" id="Manes.08G001400.8.v8.1">
    <property type="protein sequence ID" value="Manes.08G001400.8.v8.1.CDS"/>
    <property type="gene ID" value="Manes.08G001400.v8.1"/>
</dbReference>
<feature type="region of interest" description="Disordered" evidence="2">
    <location>
        <begin position="83"/>
        <end position="102"/>
    </location>
</feature>
<dbReference type="InterPro" id="IPR035969">
    <property type="entry name" value="Rab-GAP_TBC_sf"/>
</dbReference>
<evidence type="ECO:0000313" key="5">
    <source>
        <dbReference type="Proteomes" id="UP000091857"/>
    </source>
</evidence>
<dbReference type="InterPro" id="IPR050302">
    <property type="entry name" value="Rab_GAP_TBC_domain"/>
</dbReference>
<dbReference type="SUPFAM" id="SSF47923">
    <property type="entry name" value="Ypt/Rab-GAP domain of gyp1p"/>
    <property type="match status" value="2"/>
</dbReference>
<dbReference type="EMBL" id="CM004394">
    <property type="protein sequence ID" value="OAY42597.1"/>
    <property type="molecule type" value="Genomic_DNA"/>
</dbReference>
<accession>A0A2C9VC53</accession>
<feature type="region of interest" description="Disordered" evidence="2">
    <location>
        <begin position="593"/>
        <end position="622"/>
    </location>
</feature>
<dbReference type="Gene3D" id="1.10.472.80">
    <property type="entry name" value="Ypt/Rab-GAP domain of gyp1p, domain 3"/>
    <property type="match status" value="1"/>
</dbReference>
<evidence type="ECO:0000313" key="4">
    <source>
        <dbReference type="EMBL" id="OAY42597.1"/>
    </source>
</evidence>
<sequence length="843" mass="96754">MLLSLVSRRSLEVDTRDSYGFALRPQHVQRYREYARIYKEEEEERSEKWRIFLENQKESNQFCSSEEEPRQILQAAELREETISVRGQEGDYSSGRRSNFHGSEECDHYKEAQLADAPEKEVQYLEEQQKEQSSAEPGKEVQLSKEPEKEDQNSKELEQVVHHLGEPEKEVQLSKEPKEDKLLLKQSKAGKVQTWYGIRQSLRALEKMMSSRVKHTKNMKDNQITASRDHILSTKDAKLGGQAKDVEEDVCVKDTFDEKVKKTTEENTADNENSLELFFPWKEELVFLVHGGVPKDLRGEVWQAFVGVKARRVERYYEELLAEETDADESEDHGNSTDVARKWKRQIEKDLPRTFPGHPALDEHGRDSLRRLLLAYARHNPSVGYCQAMNFFAGLLLLLMPEENAFWTLVGIIDDYFDGYYTEEMIESQVDQLVFEELMRERFPKLVNHLDYLGVQVAWISGPWFLSIFVNMIPWESVIRVWDVLLFEGNRVMLFRTALALMEIYGPALLTTKDAGDAITLLQSLAGSTFDSSQLVFTACMGFLAVNEAKLQELREKHRPAVLLLVEERSKENRVWKDSKGLASKLYSFKHDPGSITEEKNNGEGGNSDFESPSSNLDALLGSPNVETEADLLPNLQDQVVWMKVELCRLLEEKRQAILRSEELETALMEMVQEDNRRQLSAKIEQLEQEVADLQQALSDKKEQEAAMLQVLMRVEQEQRITEEARETAEQDAAAQRYAVTILQEKYDKAMASLSQMEQRVVMAESMLEATINYESGQAKAHSPRSGHNQSSAEETPGRSMSLLKFGLGWREKVKGKPNHESAHSISSNEGKDCSTWQKESKD</sequence>
<dbReference type="SMART" id="SM00164">
    <property type="entry name" value="TBC"/>
    <property type="match status" value="1"/>
</dbReference>
<evidence type="ECO:0000259" key="3">
    <source>
        <dbReference type="PROSITE" id="PS50086"/>
    </source>
</evidence>
<dbReference type="Pfam" id="PF00566">
    <property type="entry name" value="RabGAP-TBC"/>
    <property type="match status" value="1"/>
</dbReference>
<dbReference type="PANTHER" id="PTHR47219">
    <property type="entry name" value="RAB GTPASE-ACTIVATING PROTEIN 1-LIKE"/>
    <property type="match status" value="1"/>
</dbReference>
<dbReference type="FunFam" id="1.10.8.270:FF:000018">
    <property type="entry name" value="Ypt/Rab-GAP domain of gyp1p superfamily protein"/>
    <property type="match status" value="1"/>
</dbReference>
<evidence type="ECO:0000256" key="1">
    <source>
        <dbReference type="SAM" id="Coils"/>
    </source>
</evidence>
<feature type="region of interest" description="Disordered" evidence="2">
    <location>
        <begin position="814"/>
        <end position="843"/>
    </location>
</feature>
<name>A0A2C9VC53_MANES</name>
<feature type="region of interest" description="Disordered" evidence="2">
    <location>
        <begin position="776"/>
        <end position="802"/>
    </location>
</feature>
<keyword evidence="1" id="KW-0175">Coiled coil</keyword>
<dbReference type="GO" id="GO:0005096">
    <property type="term" value="F:GTPase activator activity"/>
    <property type="evidence" value="ECO:0000318"/>
    <property type="project" value="GO_Central"/>
</dbReference>
<dbReference type="Gramene" id="Manes.08G001400.4.v8.1">
    <property type="protein sequence ID" value="Manes.08G001400.4.v8.1.CDS"/>
    <property type="gene ID" value="Manes.08G001400.v8.1"/>
</dbReference>
<dbReference type="AlphaFoldDB" id="A0A2C9VC53"/>
<organism evidence="4 5">
    <name type="scientific">Manihot esculenta</name>
    <name type="common">Cassava</name>
    <name type="synonym">Jatropha manihot</name>
    <dbReference type="NCBI Taxonomy" id="3983"/>
    <lineage>
        <taxon>Eukaryota</taxon>
        <taxon>Viridiplantae</taxon>
        <taxon>Streptophyta</taxon>
        <taxon>Embryophyta</taxon>
        <taxon>Tracheophyta</taxon>
        <taxon>Spermatophyta</taxon>
        <taxon>Magnoliopsida</taxon>
        <taxon>eudicotyledons</taxon>
        <taxon>Gunneridae</taxon>
        <taxon>Pentapetalae</taxon>
        <taxon>rosids</taxon>
        <taxon>fabids</taxon>
        <taxon>Malpighiales</taxon>
        <taxon>Euphorbiaceae</taxon>
        <taxon>Crotonoideae</taxon>
        <taxon>Manihoteae</taxon>
        <taxon>Manihot</taxon>
    </lineage>
</organism>
<gene>
    <name evidence="4" type="ORF">MANES_08G001400v8</name>
</gene>
<proteinExistence type="predicted"/>
<dbReference type="InterPro" id="IPR000195">
    <property type="entry name" value="Rab-GAP-TBC_dom"/>
</dbReference>
<dbReference type="PANTHER" id="PTHR47219:SF20">
    <property type="entry name" value="TBC1 DOMAIN FAMILY MEMBER 2B"/>
    <property type="match status" value="1"/>
</dbReference>
<feature type="compositionally biased region" description="Basic and acidic residues" evidence="2">
    <location>
        <begin position="137"/>
        <end position="156"/>
    </location>
</feature>
<feature type="compositionally biased region" description="Basic and acidic residues" evidence="2">
    <location>
        <begin position="814"/>
        <end position="823"/>
    </location>
</feature>
<feature type="compositionally biased region" description="Basic and acidic residues" evidence="2">
    <location>
        <begin position="593"/>
        <end position="602"/>
    </location>
</feature>
<evidence type="ECO:0000256" key="2">
    <source>
        <dbReference type="SAM" id="MobiDB-lite"/>
    </source>
</evidence>
<dbReference type="PROSITE" id="PS50086">
    <property type="entry name" value="TBC_RABGAP"/>
    <property type="match status" value="1"/>
</dbReference>
<feature type="region of interest" description="Disordered" evidence="2">
    <location>
        <begin position="116"/>
        <end position="156"/>
    </location>
</feature>
<feature type="coiled-coil region" evidence="1">
    <location>
        <begin position="670"/>
        <end position="760"/>
    </location>
</feature>
<dbReference type="STRING" id="3983.A0A2C9VC53"/>
<feature type="domain" description="Rab-GAP TBC" evidence="3">
    <location>
        <begin position="292"/>
        <end position="489"/>
    </location>
</feature>
<reference evidence="5" key="1">
    <citation type="journal article" date="2016" name="Nat. Biotechnol.">
        <title>Sequencing wild and cultivated cassava and related species reveals extensive interspecific hybridization and genetic diversity.</title>
        <authorList>
            <person name="Bredeson J.V."/>
            <person name="Lyons J.B."/>
            <person name="Prochnik S.E."/>
            <person name="Wu G.A."/>
            <person name="Ha C.M."/>
            <person name="Edsinger-Gonzales E."/>
            <person name="Grimwood J."/>
            <person name="Schmutz J."/>
            <person name="Rabbi I.Y."/>
            <person name="Egesi C."/>
            <person name="Nauluvula P."/>
            <person name="Lebot V."/>
            <person name="Ndunguru J."/>
            <person name="Mkamilo G."/>
            <person name="Bart R.S."/>
            <person name="Setter T.L."/>
            <person name="Gleadow R.M."/>
            <person name="Kulakow P."/>
            <person name="Ferguson M.E."/>
            <person name="Rounsley S."/>
            <person name="Rokhsar D.S."/>
        </authorList>
    </citation>
    <scope>NUCLEOTIDE SEQUENCE [LARGE SCALE GENOMIC DNA]</scope>
    <source>
        <strain evidence="5">cv. AM560-2</strain>
    </source>
</reference>
<keyword evidence="5" id="KW-1185">Reference proteome</keyword>
<feature type="compositionally biased region" description="Basic and acidic residues" evidence="2">
    <location>
        <begin position="116"/>
        <end position="130"/>
    </location>
</feature>